<evidence type="ECO:0000256" key="1">
    <source>
        <dbReference type="ARBA" id="ARBA00022722"/>
    </source>
</evidence>
<evidence type="ECO:0000313" key="8">
    <source>
        <dbReference type="Proteomes" id="UP000066284"/>
    </source>
</evidence>
<dbReference type="GO" id="GO:0051607">
    <property type="term" value="P:defense response to virus"/>
    <property type="evidence" value="ECO:0007669"/>
    <property type="project" value="UniProtKB-KW"/>
</dbReference>
<evidence type="ECO:0000256" key="5">
    <source>
        <dbReference type="ARBA" id="ARBA00022842"/>
    </source>
</evidence>
<evidence type="ECO:0000256" key="3">
    <source>
        <dbReference type="ARBA" id="ARBA00022759"/>
    </source>
</evidence>
<evidence type="ECO:0000256" key="4">
    <source>
        <dbReference type="ARBA" id="ARBA00022801"/>
    </source>
</evidence>
<evidence type="ECO:0000256" key="6">
    <source>
        <dbReference type="ARBA" id="ARBA00023118"/>
    </source>
</evidence>
<keyword evidence="6" id="KW-0051">Antiviral defense</keyword>
<keyword evidence="1" id="KW-0540">Nuclease</keyword>
<evidence type="ECO:0000256" key="2">
    <source>
        <dbReference type="ARBA" id="ARBA00022723"/>
    </source>
</evidence>
<sequence length="258" mass="28966">MDRTLFLNERPGLSVRRDGPSLWIEQPGSAGRRVPVRLIRRVLIAGNVALDTESLTAFAERGVPVTLVGRNGQPMAMVVSCASGLFARRGLQVGMIENPSVQERVSSWLRAWERGRRLALATGLDAVIAARWRRHGVRTMDYEQWVQRLGRLRGAALRQRRLFHAAVDTLILDRIAETGWDPHVGVIHRGESLGFVKDCAMAIRADADRLWLEQGRLADQTGAALSLDVAESFERHRSRLVRLLGRLLDQYGELLREP</sequence>
<dbReference type="GO" id="GO:0043571">
    <property type="term" value="P:maintenance of CRISPR repeat elements"/>
    <property type="evidence" value="ECO:0007669"/>
    <property type="project" value="InterPro"/>
</dbReference>
<dbReference type="GO" id="GO:0046872">
    <property type="term" value="F:metal ion binding"/>
    <property type="evidence" value="ECO:0007669"/>
    <property type="project" value="UniProtKB-KW"/>
</dbReference>
<dbReference type="STRING" id="1715989.NITINOP_1012"/>
<dbReference type="RefSeq" id="WP_062483722.1">
    <property type="nucleotide sequence ID" value="NZ_LN885086.1"/>
</dbReference>
<dbReference type="Proteomes" id="UP000066284">
    <property type="component" value="Chromosome 1"/>
</dbReference>
<dbReference type="InterPro" id="IPR042211">
    <property type="entry name" value="CRISPR-assoc_Cas1_N"/>
</dbReference>
<dbReference type="GO" id="GO:0003676">
    <property type="term" value="F:nucleic acid binding"/>
    <property type="evidence" value="ECO:0007669"/>
    <property type="project" value="InterPro"/>
</dbReference>
<keyword evidence="3" id="KW-0255">Endonuclease</keyword>
<name>A0A0S4KNG4_9BACT</name>
<accession>A0A0S4KNG4</accession>
<keyword evidence="2" id="KW-0479">Metal-binding</keyword>
<reference evidence="8" key="1">
    <citation type="submission" date="2015-09" db="EMBL/GenBank/DDBJ databases">
        <authorList>
            <person name="Daims H."/>
        </authorList>
    </citation>
    <scope>NUCLEOTIDE SEQUENCE [LARGE SCALE GENOMIC DNA]</scope>
</reference>
<dbReference type="InterPro" id="IPR002729">
    <property type="entry name" value="CRISPR-assoc_Cas1"/>
</dbReference>
<keyword evidence="5" id="KW-0460">Magnesium</keyword>
<dbReference type="OrthoDB" id="9553363at2"/>
<dbReference type="Gene3D" id="3.100.10.20">
    <property type="entry name" value="CRISPR-associated endonuclease Cas1, N-terminal domain"/>
    <property type="match status" value="1"/>
</dbReference>
<dbReference type="GO" id="GO:0016787">
    <property type="term" value="F:hydrolase activity"/>
    <property type="evidence" value="ECO:0007669"/>
    <property type="project" value="UniProtKB-KW"/>
</dbReference>
<gene>
    <name evidence="7" type="ORF">NITINOP_1012</name>
</gene>
<organism evidence="7 8">
    <name type="scientific">Candidatus Nitrospira inopinata</name>
    <dbReference type="NCBI Taxonomy" id="1715989"/>
    <lineage>
        <taxon>Bacteria</taxon>
        <taxon>Pseudomonadati</taxon>
        <taxon>Nitrospirota</taxon>
        <taxon>Nitrospiria</taxon>
        <taxon>Nitrospirales</taxon>
        <taxon>Nitrospiraceae</taxon>
        <taxon>Nitrospira</taxon>
    </lineage>
</organism>
<keyword evidence="4" id="KW-0378">Hydrolase</keyword>
<dbReference type="GO" id="GO:0004519">
    <property type="term" value="F:endonuclease activity"/>
    <property type="evidence" value="ECO:0007669"/>
    <property type="project" value="UniProtKB-KW"/>
</dbReference>
<proteinExistence type="predicted"/>
<dbReference type="EMBL" id="LN885086">
    <property type="protein sequence ID" value="CUQ65987.1"/>
    <property type="molecule type" value="Genomic_DNA"/>
</dbReference>
<dbReference type="KEGG" id="nio:NITINOP_1012"/>
<dbReference type="AlphaFoldDB" id="A0A0S4KNG4"/>
<evidence type="ECO:0000313" key="7">
    <source>
        <dbReference type="EMBL" id="CUQ65987.1"/>
    </source>
</evidence>
<protein>
    <submittedName>
        <fullName evidence="7">Putative CRISPR-associated protein</fullName>
    </submittedName>
</protein>
<dbReference type="Pfam" id="PF01867">
    <property type="entry name" value="Cas_Cas1"/>
    <property type="match status" value="1"/>
</dbReference>
<keyword evidence="8" id="KW-1185">Reference proteome</keyword>